<reference evidence="1" key="1">
    <citation type="submission" date="2022-11" db="EMBL/GenBank/DDBJ databases">
        <title>Alteromonas sp. nov., isolated from sea water of the Qingdao.</title>
        <authorList>
            <person name="Wang Q."/>
        </authorList>
    </citation>
    <scope>NUCLEOTIDE SEQUENCE</scope>
    <source>
        <strain evidence="1">ASW11-7</strain>
    </source>
</reference>
<protein>
    <submittedName>
        <fullName evidence="1">Uncharacterized protein</fullName>
    </submittedName>
</protein>
<keyword evidence="2" id="KW-1185">Reference proteome</keyword>
<accession>A0ABT3P319</accession>
<gene>
    <name evidence="1" type="ORF">OPS25_01325</name>
</gene>
<name>A0ABT3P319_9ALTE</name>
<sequence>MPRTESLKHQNSFNYCLKCMTKKSGINQAYVKKAFSRRIFSKYGQSVASGSASTHALRMEGKRYKKEREEFYQEIKKLKEQSRHSNYIKHSSLPLIGCQNARLKVAPSEGAGDWWREQE</sequence>
<dbReference type="RefSeq" id="WP_265615843.1">
    <property type="nucleotide sequence ID" value="NZ_JAPFRD010000002.1"/>
</dbReference>
<comment type="caution">
    <text evidence="1">The sequence shown here is derived from an EMBL/GenBank/DDBJ whole genome shotgun (WGS) entry which is preliminary data.</text>
</comment>
<proteinExistence type="predicted"/>
<dbReference type="Proteomes" id="UP001142810">
    <property type="component" value="Unassembled WGS sequence"/>
</dbReference>
<evidence type="ECO:0000313" key="2">
    <source>
        <dbReference type="Proteomes" id="UP001142810"/>
    </source>
</evidence>
<evidence type="ECO:0000313" key="1">
    <source>
        <dbReference type="EMBL" id="MCW8107143.1"/>
    </source>
</evidence>
<dbReference type="EMBL" id="JAPFRD010000002">
    <property type="protein sequence ID" value="MCW8107143.1"/>
    <property type="molecule type" value="Genomic_DNA"/>
</dbReference>
<organism evidence="1 2">
    <name type="scientific">Alteromonas aquimaris</name>
    <dbReference type="NCBI Taxonomy" id="2998417"/>
    <lineage>
        <taxon>Bacteria</taxon>
        <taxon>Pseudomonadati</taxon>
        <taxon>Pseudomonadota</taxon>
        <taxon>Gammaproteobacteria</taxon>
        <taxon>Alteromonadales</taxon>
        <taxon>Alteromonadaceae</taxon>
        <taxon>Alteromonas/Salinimonas group</taxon>
        <taxon>Alteromonas</taxon>
    </lineage>
</organism>